<reference evidence="2" key="1">
    <citation type="submission" date="2019-08" db="EMBL/GenBank/DDBJ databases">
        <authorList>
            <person name="Kucharzyk K."/>
            <person name="Murdoch R.W."/>
            <person name="Higgins S."/>
            <person name="Loffler F."/>
        </authorList>
    </citation>
    <scope>NUCLEOTIDE SEQUENCE</scope>
</reference>
<sequence>MGDSGELIKTKQYEILRISTYHTERLQELQRQHDAGELTKAEYDKKRKELSKTGTNRFDLSALSKFQRRRLNITIDESELVRMILAVAPKHCEKKGNVIFLKGLIELDVAHTAYYRDVLIPAKGLILVDNIPYRRFICSAGHARARKAFFVAEEIWDKLLQIQLCGIDPKREFAPSKVNAYQGLAASSSVPVSMPRFVVVPDGSALVHGIYDYVTKTLEPLQYAVKHDVEDDVEINPFDGAGLVSVEMATQWAEELQEKYLPGAFQFRCIPGIKGVVFTFDIRKYARECGNSKIIDCWGKEWGVFDDHIDAILTDSQFKFRKKYTSLDEWRNAFEQELFGYKRTFNIAKISESADELDDKVRLAYQLLQTLNFTEKEIKLLAAPTVTLNKKAFNSPDAFLRYRGVKNYNEDGKPDEAWNRVPAYFKALYYKEELFDDPFIYGKVKDSLETLRKSAYAGKLVVKGNYQLLAPDLYGLAQHAFGQEVNGLLGENEIYSKYWSAKSIDRVAMMRNPHIAREHNIMSVKATQATDDWFKYQDSSIITGMHDTAVMRMNGADVDGDTILTTSNPYIIRAIERETIRTIIAPPSEKPKEHEIGDIAALMEADYNSFCCDIGAAINPVTMLWSLENRESNEIQDTIKIRSVIGAEVIDSAKTGKKPEVPKSISGKTKDIPRPHFLYYVDSLKHRQKTLDKYESNQPSTMDRICRYMENELCDLKLYRRDSDFDYTTLLSSAKCPTTGPIYSALRKKVIELHHEFKKIVRAADKCRNPNSYQRVYDSFFACCAGELLSICRDVDKAINYLLVLYYSDKEILQSGMHDKSIIWNTFPDQMIKRAQGIFNKQTDADCERLLERAEKNKVLAEKDRKRIELRRGLDFPYTIYETEMTQIKNLNLDPDGQSMAVIFNLLGRNSEADGSISRKSVLIEEGGRSNISRNRISTLSSTSPKKYSELMSALKQSGFLYEKNDESLKEKQRLFDVNLEIRGGAEIAKLYSAEDVAEFTKKYFSRREEK</sequence>
<organism evidence="2">
    <name type="scientific">bioreactor metagenome</name>
    <dbReference type="NCBI Taxonomy" id="1076179"/>
    <lineage>
        <taxon>unclassified sequences</taxon>
        <taxon>metagenomes</taxon>
        <taxon>ecological metagenomes</taxon>
    </lineage>
</organism>
<evidence type="ECO:0000259" key="1">
    <source>
        <dbReference type="Pfam" id="PF05183"/>
    </source>
</evidence>
<evidence type="ECO:0000313" key="2">
    <source>
        <dbReference type="EMBL" id="MPM00435.1"/>
    </source>
</evidence>
<feature type="domain" description="RDRP core" evidence="1">
    <location>
        <begin position="132"/>
        <end position="697"/>
    </location>
</feature>
<dbReference type="EMBL" id="VSSQ01000730">
    <property type="protein sequence ID" value="MPM00435.1"/>
    <property type="molecule type" value="Genomic_DNA"/>
</dbReference>
<accession>A0A644W9C7</accession>
<dbReference type="InterPro" id="IPR057596">
    <property type="entry name" value="RDRP_core"/>
</dbReference>
<name>A0A644W9C7_9ZZZZ</name>
<comment type="caution">
    <text evidence="2">The sequence shown here is derived from an EMBL/GenBank/DDBJ whole genome shotgun (WGS) entry which is preliminary data.</text>
</comment>
<proteinExistence type="predicted"/>
<dbReference type="GO" id="GO:0003968">
    <property type="term" value="F:RNA-directed RNA polymerase activity"/>
    <property type="evidence" value="ECO:0007669"/>
    <property type="project" value="InterPro"/>
</dbReference>
<dbReference type="AlphaFoldDB" id="A0A644W9C7"/>
<protein>
    <recommendedName>
        <fullName evidence="1">RDRP core domain-containing protein</fullName>
    </recommendedName>
</protein>
<gene>
    <name evidence="2" type="ORF">SDC9_46659</name>
</gene>
<dbReference type="Pfam" id="PF05183">
    <property type="entry name" value="RdRP"/>
    <property type="match status" value="1"/>
</dbReference>